<feature type="transmembrane region" description="Helical" evidence="5">
    <location>
        <begin position="71"/>
        <end position="92"/>
    </location>
</feature>
<feature type="transmembrane region" description="Helical" evidence="5">
    <location>
        <begin position="264"/>
        <end position="281"/>
    </location>
</feature>
<dbReference type="Proteomes" id="UP000178936">
    <property type="component" value="Unassembled WGS sequence"/>
</dbReference>
<dbReference type="InterPro" id="IPR004837">
    <property type="entry name" value="NaCa_Exmemb"/>
</dbReference>
<dbReference type="GO" id="GO:0006874">
    <property type="term" value="P:intracellular calcium ion homeostasis"/>
    <property type="evidence" value="ECO:0007669"/>
    <property type="project" value="TreeGrafter"/>
</dbReference>
<dbReference type="Gene3D" id="1.20.1420.30">
    <property type="entry name" value="NCX, central ion-binding region"/>
    <property type="match status" value="1"/>
</dbReference>
<dbReference type="InterPro" id="IPR044880">
    <property type="entry name" value="NCX_ion-bd_dom_sf"/>
</dbReference>
<proteinExistence type="predicted"/>
<evidence type="ECO:0000256" key="4">
    <source>
        <dbReference type="ARBA" id="ARBA00023136"/>
    </source>
</evidence>
<evidence type="ECO:0000313" key="7">
    <source>
        <dbReference type="EMBL" id="OHA54240.1"/>
    </source>
</evidence>
<dbReference type="EMBL" id="MHTB01000054">
    <property type="protein sequence ID" value="OHA54240.1"/>
    <property type="molecule type" value="Genomic_DNA"/>
</dbReference>
<feature type="transmembrane region" description="Helical" evidence="5">
    <location>
        <begin position="128"/>
        <end position="146"/>
    </location>
</feature>
<evidence type="ECO:0000256" key="1">
    <source>
        <dbReference type="ARBA" id="ARBA00004141"/>
    </source>
</evidence>
<reference evidence="7 8" key="1">
    <citation type="journal article" date="2016" name="Nat. Commun.">
        <title>Thousands of microbial genomes shed light on interconnected biogeochemical processes in an aquifer system.</title>
        <authorList>
            <person name="Anantharaman K."/>
            <person name="Brown C.T."/>
            <person name="Hug L.A."/>
            <person name="Sharon I."/>
            <person name="Castelle C.J."/>
            <person name="Probst A.J."/>
            <person name="Thomas B.C."/>
            <person name="Singh A."/>
            <person name="Wilkins M.J."/>
            <person name="Karaoz U."/>
            <person name="Brodie E.L."/>
            <person name="Williams K.H."/>
            <person name="Hubbard S.S."/>
            <person name="Banfield J.F."/>
        </authorList>
    </citation>
    <scope>NUCLEOTIDE SEQUENCE [LARGE SCALE GENOMIC DNA]</scope>
</reference>
<dbReference type="Pfam" id="PF01699">
    <property type="entry name" value="Na_Ca_ex"/>
    <property type="match status" value="2"/>
</dbReference>
<dbReference type="GO" id="GO:0005262">
    <property type="term" value="F:calcium channel activity"/>
    <property type="evidence" value="ECO:0007669"/>
    <property type="project" value="TreeGrafter"/>
</dbReference>
<feature type="transmembrane region" description="Helical" evidence="5">
    <location>
        <begin position="167"/>
        <end position="186"/>
    </location>
</feature>
<evidence type="ECO:0000256" key="3">
    <source>
        <dbReference type="ARBA" id="ARBA00022989"/>
    </source>
</evidence>
<name>A0A1G2Q0Y3_9BACT</name>
<comment type="subcellular location">
    <subcellularLocation>
        <location evidence="1">Membrane</location>
        <topology evidence="1">Multi-pass membrane protein</topology>
    </subcellularLocation>
</comment>
<dbReference type="PANTHER" id="PTHR10846">
    <property type="entry name" value="SODIUM/POTASSIUM/CALCIUM EXCHANGER"/>
    <property type="match status" value="1"/>
</dbReference>
<dbReference type="PANTHER" id="PTHR10846:SF8">
    <property type="entry name" value="INNER MEMBRANE PROTEIN YRBG"/>
    <property type="match status" value="1"/>
</dbReference>
<evidence type="ECO:0000313" key="8">
    <source>
        <dbReference type="Proteomes" id="UP000178936"/>
    </source>
</evidence>
<evidence type="ECO:0000259" key="6">
    <source>
        <dbReference type="Pfam" id="PF01699"/>
    </source>
</evidence>
<feature type="transmembrane region" description="Helical" evidence="5">
    <location>
        <begin position="6"/>
        <end position="28"/>
    </location>
</feature>
<feature type="transmembrane region" description="Helical" evidence="5">
    <location>
        <begin position="233"/>
        <end position="252"/>
    </location>
</feature>
<gene>
    <name evidence="7" type="ORF">A2226_00825</name>
</gene>
<dbReference type="InterPro" id="IPR004481">
    <property type="entry name" value="K/Na/Ca-exchanger"/>
</dbReference>
<keyword evidence="4 5" id="KW-0472">Membrane</keyword>
<organism evidence="7 8">
    <name type="scientific">Candidatus Veblenbacteria bacterium RIFOXYA2_FULL_43_9</name>
    <dbReference type="NCBI Taxonomy" id="1802425"/>
    <lineage>
        <taxon>Bacteria</taxon>
        <taxon>Candidatus Vebleniibacteriota</taxon>
    </lineage>
</organism>
<feature type="transmembrane region" description="Helical" evidence="5">
    <location>
        <begin position="40"/>
        <end position="59"/>
    </location>
</feature>
<feature type="transmembrane region" description="Helical" evidence="5">
    <location>
        <begin position="293"/>
        <end position="312"/>
    </location>
</feature>
<keyword evidence="3 5" id="KW-1133">Transmembrane helix</keyword>
<dbReference type="GO" id="GO:0005886">
    <property type="term" value="C:plasma membrane"/>
    <property type="evidence" value="ECO:0007669"/>
    <property type="project" value="TreeGrafter"/>
</dbReference>
<feature type="domain" description="Sodium/calcium exchanger membrane region" evidence="6">
    <location>
        <begin position="7"/>
        <end position="146"/>
    </location>
</feature>
<feature type="domain" description="Sodium/calcium exchanger membrane region" evidence="6">
    <location>
        <begin position="167"/>
        <end position="306"/>
    </location>
</feature>
<protein>
    <recommendedName>
        <fullName evidence="6">Sodium/calcium exchanger membrane region domain-containing protein</fullName>
    </recommendedName>
</protein>
<sequence length="313" mass="34244">MSIISNIALFVVFFYLIGKSADVVITNIKTLGANLGIKHFWLGLILGVLTSMPEFTVGIQASLQNVGQLSFGNLMGGVVVLLGLIVGLSVIVDRGIDVDISFKHRELILIAAYISLPLWLMFDGTLSSFDGLILVLTYGLSVFYFIQSNSLPHPSIKIEGGTSNLKAFWLAMLGLIGIVVLARFILDFTLPFLESLDIRPFLAGLIFFSLGTNLPELTLAFRSWRSGARDLSFGNLVGSAFANSLVVGLLAFIKPMVLLIGPSYYLFVAVLIILLLAFIILSYTGRRLTPREGWVLIGLYALFLATEVGLRWF</sequence>
<keyword evidence="2 5" id="KW-0812">Transmembrane</keyword>
<dbReference type="GO" id="GO:0008273">
    <property type="term" value="F:calcium, potassium:sodium antiporter activity"/>
    <property type="evidence" value="ECO:0007669"/>
    <property type="project" value="TreeGrafter"/>
</dbReference>
<accession>A0A1G2Q0Y3</accession>
<comment type="caution">
    <text evidence="7">The sequence shown here is derived from an EMBL/GenBank/DDBJ whole genome shotgun (WGS) entry which is preliminary data.</text>
</comment>
<evidence type="ECO:0000256" key="5">
    <source>
        <dbReference type="SAM" id="Phobius"/>
    </source>
</evidence>
<evidence type="ECO:0000256" key="2">
    <source>
        <dbReference type="ARBA" id="ARBA00022692"/>
    </source>
</evidence>
<feature type="transmembrane region" description="Helical" evidence="5">
    <location>
        <begin position="198"/>
        <end position="221"/>
    </location>
</feature>
<dbReference type="AlphaFoldDB" id="A0A1G2Q0Y3"/>